<sequence length="249" mass="28108">MKILIPIKMVVDHNIAIQLKNDKSSLDIENLKMSINPFDEHAIEEAIRLKENGIAKEIISISCGSLKAQQILKTSMSMGIDRSILFECDSDLEPLAIAKILKYAIELEKPDLVIMGKQAIDDDSSQTGQMLAGLLNWPQATFVNKIENINNNEIIIKREANHSYEILSIKLPAIITVDLSINEPRYISLTNIIKAKKKSLTIIDVKKLNLNLINRLKINNFQEQILERSVQLISNVDELIEKIKNNNKG</sequence>
<evidence type="ECO:0000259" key="9">
    <source>
        <dbReference type="SMART" id="SM00893"/>
    </source>
</evidence>
<dbReference type="GO" id="GO:0046395">
    <property type="term" value="P:carboxylic acid catabolic process"/>
    <property type="evidence" value="ECO:0007669"/>
    <property type="project" value="UniProtKB-ARBA"/>
</dbReference>
<reference evidence="10 11" key="1">
    <citation type="journal article" date="2018" name="Parasitology">
        <title>The reduced genome of Candidatus Kinetoplastibacterium sorsogonicusi, the endosymbiont of Kentomonas sorsogonicus (Trypanosomatidae): loss of the haem-synthesis pathway.</title>
        <authorList>
            <person name="Silva F.M."/>
            <person name="Kostygov A.Y."/>
            <person name="Spodareva V.V."/>
            <person name="Butenko A."/>
            <person name="Tossou R."/>
            <person name="Lukes J."/>
            <person name="Yurchenko V."/>
            <person name="Alves J.M.P."/>
        </authorList>
    </citation>
    <scope>NUCLEOTIDE SEQUENCE [LARGE SCALE GENOMIC DNA]</scope>
    <source>
        <strain evidence="10 11">MF-08</strain>
    </source>
</reference>
<name>A0A3Q8F6P3_9PROT</name>
<dbReference type="GO" id="GO:0009055">
    <property type="term" value="F:electron transfer activity"/>
    <property type="evidence" value="ECO:0007669"/>
    <property type="project" value="InterPro"/>
</dbReference>
<dbReference type="InterPro" id="IPR012255">
    <property type="entry name" value="ETF_b"/>
</dbReference>
<dbReference type="PIRSF" id="PIRSF000090">
    <property type="entry name" value="Beta-ETF"/>
    <property type="match status" value="1"/>
</dbReference>
<dbReference type="SUPFAM" id="SSF52402">
    <property type="entry name" value="Adenine nucleotide alpha hydrolases-like"/>
    <property type="match status" value="1"/>
</dbReference>
<dbReference type="FunFam" id="3.40.50.620:FF:000011">
    <property type="entry name" value="Electron transfer flavoprotein subunit beta"/>
    <property type="match status" value="1"/>
</dbReference>
<evidence type="ECO:0000256" key="2">
    <source>
        <dbReference type="ARBA" id="ARBA00011355"/>
    </source>
</evidence>
<dbReference type="EMBL" id="CP025628">
    <property type="protein sequence ID" value="AWD32523.1"/>
    <property type="molecule type" value="Genomic_DNA"/>
</dbReference>
<evidence type="ECO:0000313" key="10">
    <source>
        <dbReference type="EMBL" id="AWD32523.1"/>
    </source>
</evidence>
<dbReference type="AlphaFoldDB" id="A0A3Q8F6P3"/>
<dbReference type="Gene3D" id="3.40.50.620">
    <property type="entry name" value="HUPs"/>
    <property type="match status" value="1"/>
</dbReference>
<feature type="domain" description="Electron transfer flavoprotein alpha/beta-subunit N-terminal" evidence="9">
    <location>
        <begin position="23"/>
        <end position="205"/>
    </location>
</feature>
<dbReference type="SMART" id="SM00893">
    <property type="entry name" value="ETF"/>
    <property type="match status" value="1"/>
</dbReference>
<dbReference type="OrthoDB" id="9781325at2"/>
<keyword evidence="11" id="KW-1185">Reference proteome</keyword>
<comment type="function">
    <text evidence="6">The electron transfer flavoprotein serves as a specific electron acceptor for other dehydrogenases. It transfers the electrons to the main respiratory chain via ETF-ubiquinone oxidoreductase (ETF dehydrogenase).</text>
</comment>
<evidence type="ECO:0000256" key="1">
    <source>
        <dbReference type="ARBA" id="ARBA00007557"/>
    </source>
</evidence>
<dbReference type="CDD" id="cd01714">
    <property type="entry name" value="ETF_beta"/>
    <property type="match status" value="1"/>
</dbReference>
<evidence type="ECO:0000256" key="5">
    <source>
        <dbReference type="ARBA" id="ARBA00022982"/>
    </source>
</evidence>
<dbReference type="InterPro" id="IPR014729">
    <property type="entry name" value="Rossmann-like_a/b/a_fold"/>
</dbReference>
<dbReference type="InterPro" id="IPR033948">
    <property type="entry name" value="ETF_beta_N"/>
</dbReference>
<dbReference type="Pfam" id="PF01012">
    <property type="entry name" value="ETF"/>
    <property type="match status" value="1"/>
</dbReference>
<protein>
    <recommendedName>
        <fullName evidence="3">Electron transfer flavoprotein subunit beta</fullName>
    </recommendedName>
    <alternativeName>
        <fullName evidence="7">Electron transfer flavoprotein small subunit</fullName>
    </alternativeName>
</protein>
<dbReference type="Proteomes" id="UP000266796">
    <property type="component" value="Chromosome"/>
</dbReference>
<comment type="cofactor">
    <cofactor evidence="8">
        <name>AMP</name>
        <dbReference type="ChEBI" id="CHEBI:456215"/>
    </cofactor>
</comment>
<gene>
    <name evidence="10" type="primary">etfB</name>
    <name evidence="10" type="ORF">CKSOR_00407</name>
</gene>
<organism evidence="10 11">
    <name type="scientific">Candidatus Kinetoplastidibacterium kentomonadis</name>
    <dbReference type="NCBI Taxonomy" id="1576550"/>
    <lineage>
        <taxon>Bacteria</taxon>
        <taxon>Pseudomonadati</taxon>
        <taxon>Pseudomonadota</taxon>
        <taxon>Betaproteobacteria</taxon>
        <taxon>Candidatus Kinetoplastidibacterium</taxon>
    </lineage>
</organism>
<proteinExistence type="inferred from homology"/>
<accession>A0A3Q8F6P3</accession>
<dbReference type="RefSeq" id="WP_108673928.1">
    <property type="nucleotide sequence ID" value="NZ_CP025628.1"/>
</dbReference>
<comment type="similarity">
    <text evidence="1">Belongs to the ETF beta-subunit/FixA family.</text>
</comment>
<keyword evidence="4" id="KW-0813">Transport</keyword>
<comment type="subunit">
    <text evidence="2">Heterodimer of an alpha and a beta subunit.</text>
</comment>
<evidence type="ECO:0000256" key="6">
    <source>
        <dbReference type="ARBA" id="ARBA00025649"/>
    </source>
</evidence>
<dbReference type="PANTHER" id="PTHR21294:SF8">
    <property type="entry name" value="ELECTRON TRANSFER FLAVOPROTEIN SUBUNIT BETA"/>
    <property type="match status" value="1"/>
</dbReference>
<evidence type="ECO:0000256" key="7">
    <source>
        <dbReference type="ARBA" id="ARBA00042002"/>
    </source>
</evidence>
<evidence type="ECO:0000256" key="4">
    <source>
        <dbReference type="ARBA" id="ARBA00022448"/>
    </source>
</evidence>
<evidence type="ECO:0000256" key="8">
    <source>
        <dbReference type="ARBA" id="ARBA00049933"/>
    </source>
</evidence>
<dbReference type="InterPro" id="IPR014730">
    <property type="entry name" value="ETF_a/b_N"/>
</dbReference>
<keyword evidence="5" id="KW-0249">Electron transport</keyword>
<evidence type="ECO:0000256" key="3">
    <source>
        <dbReference type="ARBA" id="ARBA00016797"/>
    </source>
</evidence>
<dbReference type="KEGG" id="kso:CKSOR_00407"/>
<evidence type="ECO:0000313" key="11">
    <source>
        <dbReference type="Proteomes" id="UP000266796"/>
    </source>
</evidence>
<dbReference type="PANTHER" id="PTHR21294">
    <property type="entry name" value="ELECTRON TRANSFER FLAVOPROTEIN BETA-SUBUNIT"/>
    <property type="match status" value="1"/>
</dbReference>